<keyword evidence="7 11" id="KW-1133">Transmembrane helix</keyword>
<keyword evidence="8" id="KW-0811">Translocation</keyword>
<dbReference type="EMBL" id="AZFS01000052">
    <property type="protein sequence ID" value="KRL94846.1"/>
    <property type="molecule type" value="Genomic_DNA"/>
</dbReference>
<dbReference type="GO" id="GO:0015031">
    <property type="term" value="P:protein transport"/>
    <property type="evidence" value="ECO:0007669"/>
    <property type="project" value="UniProtKB-KW"/>
</dbReference>
<keyword evidence="5 11" id="KW-0812">Transmembrane</keyword>
<protein>
    <submittedName>
        <fullName evidence="12">Preprotein translocase subunit YajC</fullName>
    </submittedName>
</protein>
<evidence type="ECO:0000256" key="2">
    <source>
        <dbReference type="ARBA" id="ARBA00006742"/>
    </source>
</evidence>
<evidence type="ECO:0000313" key="13">
    <source>
        <dbReference type="Proteomes" id="UP000051580"/>
    </source>
</evidence>
<evidence type="ECO:0000256" key="11">
    <source>
        <dbReference type="SAM" id="Phobius"/>
    </source>
</evidence>
<keyword evidence="9 11" id="KW-0472">Membrane</keyword>
<dbReference type="RefSeq" id="WP_157059859.1">
    <property type="nucleotide sequence ID" value="NZ_AZFS01000052.1"/>
</dbReference>
<evidence type="ECO:0000256" key="4">
    <source>
        <dbReference type="ARBA" id="ARBA00022475"/>
    </source>
</evidence>
<evidence type="ECO:0000256" key="7">
    <source>
        <dbReference type="ARBA" id="ARBA00022989"/>
    </source>
</evidence>
<evidence type="ECO:0000313" key="12">
    <source>
        <dbReference type="EMBL" id="KRL94846.1"/>
    </source>
</evidence>
<dbReference type="GO" id="GO:0005886">
    <property type="term" value="C:plasma membrane"/>
    <property type="evidence" value="ECO:0007669"/>
    <property type="project" value="UniProtKB-SubCell"/>
</dbReference>
<dbReference type="NCBIfam" id="TIGR00739">
    <property type="entry name" value="yajC"/>
    <property type="match status" value="1"/>
</dbReference>
<organism evidence="12 13">
    <name type="scientific">Levilactobacillus hammesii DSM 16381</name>
    <dbReference type="NCBI Taxonomy" id="1423753"/>
    <lineage>
        <taxon>Bacteria</taxon>
        <taxon>Bacillati</taxon>
        <taxon>Bacillota</taxon>
        <taxon>Bacilli</taxon>
        <taxon>Lactobacillales</taxon>
        <taxon>Lactobacillaceae</taxon>
        <taxon>Levilactobacillus</taxon>
    </lineage>
</organism>
<accession>A0A0R1UNX4</accession>
<gene>
    <name evidence="12" type="ORF">FD28_GL000229</name>
</gene>
<dbReference type="PATRIC" id="fig|1423753.3.peg.239"/>
<evidence type="ECO:0000256" key="10">
    <source>
        <dbReference type="SAM" id="MobiDB-lite"/>
    </source>
</evidence>
<reference evidence="12 13" key="1">
    <citation type="journal article" date="2015" name="Genome Announc.">
        <title>Expanding the biotechnology potential of lactobacilli through comparative genomics of 213 strains and associated genera.</title>
        <authorList>
            <person name="Sun Z."/>
            <person name="Harris H.M."/>
            <person name="McCann A."/>
            <person name="Guo C."/>
            <person name="Argimon S."/>
            <person name="Zhang W."/>
            <person name="Yang X."/>
            <person name="Jeffery I.B."/>
            <person name="Cooney J.C."/>
            <person name="Kagawa T.F."/>
            <person name="Liu W."/>
            <person name="Song Y."/>
            <person name="Salvetti E."/>
            <person name="Wrobel A."/>
            <person name="Rasinkangas P."/>
            <person name="Parkhill J."/>
            <person name="Rea M.C."/>
            <person name="O'Sullivan O."/>
            <person name="Ritari J."/>
            <person name="Douillard F.P."/>
            <person name="Paul Ross R."/>
            <person name="Yang R."/>
            <person name="Briner A.E."/>
            <person name="Felis G.E."/>
            <person name="de Vos W.M."/>
            <person name="Barrangou R."/>
            <person name="Klaenhammer T.R."/>
            <person name="Caufield P.W."/>
            <person name="Cui Y."/>
            <person name="Zhang H."/>
            <person name="O'Toole P.W."/>
        </authorList>
    </citation>
    <scope>NUCLEOTIDE SEQUENCE [LARGE SCALE GENOMIC DNA]</scope>
    <source>
        <strain evidence="12 13">DSM 16381</strain>
    </source>
</reference>
<dbReference type="AlphaFoldDB" id="A0A0R1UNX4"/>
<dbReference type="Pfam" id="PF02699">
    <property type="entry name" value="YajC"/>
    <property type="match status" value="1"/>
</dbReference>
<evidence type="ECO:0000256" key="1">
    <source>
        <dbReference type="ARBA" id="ARBA00004162"/>
    </source>
</evidence>
<dbReference type="PANTHER" id="PTHR33909:SF1">
    <property type="entry name" value="SEC TRANSLOCON ACCESSORY COMPLEX SUBUNIT YAJC"/>
    <property type="match status" value="1"/>
</dbReference>
<feature type="transmembrane region" description="Helical" evidence="11">
    <location>
        <begin position="6"/>
        <end position="32"/>
    </location>
</feature>
<evidence type="ECO:0000256" key="5">
    <source>
        <dbReference type="ARBA" id="ARBA00022692"/>
    </source>
</evidence>
<comment type="subcellular location">
    <subcellularLocation>
        <location evidence="1">Cell membrane</location>
        <topology evidence="1">Single-pass membrane protein</topology>
    </subcellularLocation>
</comment>
<dbReference type="Proteomes" id="UP000051580">
    <property type="component" value="Unassembled WGS sequence"/>
</dbReference>
<keyword evidence="3" id="KW-0813">Transport</keyword>
<evidence type="ECO:0000256" key="9">
    <source>
        <dbReference type="ARBA" id="ARBA00023136"/>
    </source>
</evidence>
<dbReference type="OrthoDB" id="9800132at2"/>
<proteinExistence type="inferred from homology"/>
<keyword evidence="4" id="KW-1003">Cell membrane</keyword>
<feature type="compositionally biased region" description="Low complexity" evidence="10">
    <location>
        <begin position="106"/>
        <end position="123"/>
    </location>
</feature>
<dbReference type="STRING" id="1423753.FD28_GL000229"/>
<keyword evidence="6" id="KW-0653">Protein transport</keyword>
<dbReference type="PANTHER" id="PTHR33909">
    <property type="entry name" value="SEC TRANSLOCON ACCESSORY COMPLEX SUBUNIT YAJC"/>
    <property type="match status" value="1"/>
</dbReference>
<dbReference type="SMART" id="SM01323">
    <property type="entry name" value="YajC"/>
    <property type="match status" value="1"/>
</dbReference>
<evidence type="ECO:0000256" key="8">
    <source>
        <dbReference type="ARBA" id="ARBA00023010"/>
    </source>
</evidence>
<comment type="caution">
    <text evidence="12">The sequence shown here is derived from an EMBL/GenBank/DDBJ whole genome shotgun (WGS) entry which is preliminary data.</text>
</comment>
<evidence type="ECO:0000256" key="6">
    <source>
        <dbReference type="ARBA" id="ARBA00022927"/>
    </source>
</evidence>
<keyword evidence="13" id="KW-1185">Reference proteome</keyword>
<feature type="region of interest" description="Disordered" evidence="10">
    <location>
        <begin position="106"/>
        <end position="148"/>
    </location>
</feature>
<dbReference type="InterPro" id="IPR003849">
    <property type="entry name" value="Preprotein_translocase_YajC"/>
</dbReference>
<evidence type="ECO:0000256" key="3">
    <source>
        <dbReference type="ARBA" id="ARBA00022448"/>
    </source>
</evidence>
<name>A0A0R1UNX4_9LACO</name>
<dbReference type="PRINTS" id="PR01853">
    <property type="entry name" value="YAJCTRNLCASE"/>
</dbReference>
<comment type="similarity">
    <text evidence="2">Belongs to the YajC family.</text>
</comment>
<sequence>MFENFVIAAAGGSQVYTIGILVIFLGLMYFLMLRPQQKQQKKHRDMMSELKKGDHVVTIGRLHGVIDEINDTDKTVTLDCDGIYLVFDLRAISSVTAQAPAAVTAPAAAATSEATSEAQPAESAADDSADTADSAAADDSADKDDAAK</sequence>